<dbReference type="Proteomes" id="UP000593892">
    <property type="component" value="Chromosome"/>
</dbReference>
<dbReference type="Gene3D" id="3.50.50.60">
    <property type="entry name" value="FAD/NAD(P)-binding domain"/>
    <property type="match status" value="1"/>
</dbReference>
<dbReference type="GO" id="GO:0016491">
    <property type="term" value="F:oxidoreductase activity"/>
    <property type="evidence" value="ECO:0007669"/>
    <property type="project" value="UniProtKB-KW"/>
</dbReference>
<dbReference type="EMBL" id="CP063849">
    <property type="protein sequence ID" value="QOY85393.1"/>
    <property type="molecule type" value="Genomic_DNA"/>
</dbReference>
<dbReference type="PANTHER" id="PTHR43498:SF1">
    <property type="entry name" value="COB--COM HETERODISULFIDE REDUCTASE IRON-SULFUR SUBUNIT A"/>
    <property type="match status" value="1"/>
</dbReference>
<evidence type="ECO:0000256" key="5">
    <source>
        <dbReference type="ARBA" id="ARBA00023014"/>
    </source>
</evidence>
<keyword evidence="2" id="KW-0479">Metal-binding</keyword>
<dbReference type="InterPro" id="IPR039650">
    <property type="entry name" value="HdrA-like"/>
</dbReference>
<dbReference type="RefSeq" id="WP_194447063.1">
    <property type="nucleotide sequence ID" value="NZ_CP063849.1"/>
</dbReference>
<feature type="domain" description="SLH" evidence="7">
    <location>
        <begin position="509"/>
        <end position="572"/>
    </location>
</feature>
<evidence type="ECO:0000256" key="4">
    <source>
        <dbReference type="ARBA" id="ARBA00023004"/>
    </source>
</evidence>
<dbReference type="PROSITE" id="PS51272">
    <property type="entry name" value="SLH"/>
    <property type="match status" value="1"/>
</dbReference>
<feature type="chain" id="PRO_5032889913" evidence="6">
    <location>
        <begin position="23"/>
        <end position="673"/>
    </location>
</feature>
<protein>
    <submittedName>
        <fullName evidence="8">FAD-dependent oxidoreductase</fullName>
    </submittedName>
</protein>
<evidence type="ECO:0000256" key="3">
    <source>
        <dbReference type="ARBA" id="ARBA00023002"/>
    </source>
</evidence>
<dbReference type="InterPro" id="IPR001119">
    <property type="entry name" value="SLH_dom"/>
</dbReference>
<keyword evidence="3" id="KW-0560">Oxidoreductase</keyword>
<dbReference type="InterPro" id="IPR036188">
    <property type="entry name" value="FAD/NAD-bd_sf"/>
</dbReference>
<reference evidence="8 9" key="1">
    <citation type="submission" date="2020-10" db="EMBL/GenBank/DDBJ databases">
        <title>Complete genome sequence of Paludibaculum fermentans P105T, a facultatively anaerobic acidobacterium capable of dissimilatory Fe(III) reduction.</title>
        <authorList>
            <person name="Dedysh S.N."/>
            <person name="Beletsky A.V."/>
            <person name="Kulichevskaya I.S."/>
            <person name="Mardanov A.V."/>
            <person name="Ravin N.V."/>
        </authorList>
    </citation>
    <scope>NUCLEOTIDE SEQUENCE [LARGE SCALE GENOMIC DNA]</scope>
    <source>
        <strain evidence="8 9">P105</strain>
    </source>
</reference>
<proteinExistence type="predicted"/>
<keyword evidence="4" id="KW-0408">Iron</keyword>
<feature type="signal peptide" evidence="6">
    <location>
        <begin position="1"/>
        <end position="22"/>
    </location>
</feature>
<keyword evidence="9" id="KW-1185">Reference proteome</keyword>
<evidence type="ECO:0000259" key="7">
    <source>
        <dbReference type="PROSITE" id="PS51272"/>
    </source>
</evidence>
<evidence type="ECO:0000313" key="9">
    <source>
        <dbReference type="Proteomes" id="UP000593892"/>
    </source>
</evidence>
<dbReference type="KEGG" id="pfer:IRI77_21470"/>
<dbReference type="PANTHER" id="PTHR43498">
    <property type="entry name" value="FERREDOXIN:COB-COM HETERODISULFIDE REDUCTASE SUBUNIT A"/>
    <property type="match status" value="1"/>
</dbReference>
<dbReference type="GO" id="GO:0046872">
    <property type="term" value="F:metal ion binding"/>
    <property type="evidence" value="ECO:0007669"/>
    <property type="project" value="UniProtKB-KW"/>
</dbReference>
<dbReference type="SUPFAM" id="SSF51905">
    <property type="entry name" value="FAD/NAD(P)-binding domain"/>
    <property type="match status" value="1"/>
</dbReference>
<evidence type="ECO:0000313" key="8">
    <source>
        <dbReference type="EMBL" id="QOY85393.1"/>
    </source>
</evidence>
<gene>
    <name evidence="8" type="ORF">IRI77_21470</name>
</gene>
<dbReference type="Pfam" id="PF00395">
    <property type="entry name" value="SLH"/>
    <property type="match status" value="1"/>
</dbReference>
<evidence type="ECO:0000256" key="6">
    <source>
        <dbReference type="SAM" id="SignalP"/>
    </source>
</evidence>
<organism evidence="8 9">
    <name type="scientific">Paludibaculum fermentans</name>
    <dbReference type="NCBI Taxonomy" id="1473598"/>
    <lineage>
        <taxon>Bacteria</taxon>
        <taxon>Pseudomonadati</taxon>
        <taxon>Acidobacteriota</taxon>
        <taxon>Terriglobia</taxon>
        <taxon>Bryobacterales</taxon>
        <taxon>Bryobacteraceae</taxon>
        <taxon>Paludibaculum</taxon>
    </lineage>
</organism>
<dbReference type="AlphaFoldDB" id="A0A7S7NKS6"/>
<name>A0A7S7NKS6_PALFE</name>
<sequence>MKTLKTTLVVLASCCALLPAQRLDSYDVVVIGATPAGVAAAIQAGRAKLTVALVEEMPVPGGLLTSGVSRADDAMVQSVSGVFEDFRQRIAKYHRTELANDPVVKAQLAAPRIRHSVPMGQAWEPKVGVMVYHQMLAEQPSIQAYYREVPVAAKVEGNRVVAVVTKDAQGAEHTYRGRAVIDATYEGDVAAFAGVPYDLGREARSAEEPHAGEIYTDAFCEGVYQLPGTILPGGSGQDDKKIMAYNYRFLVKDYGKAEGPHRIKTPPPGYDPSRYKWSPLKAYLPNGKVDVLAINWGNDWSGPQWAYPEAGWPERAEIAKKYRDYALGFLYYIQTEGKQPNFGLADDEFTDNGNFPYKLYVREARRIHGLYKLTESDIHKDLRGNGLRGPLHDDSVAIGLYEMDSHNVQNPTNRESRCSGEGAINLVDVTGPYQIPYGVLVPVNREGLLVPVAISSSHVAMTSVRMEPVWSALGEAAGAAAVLALKKGISFREVPVPELQQRLLASGAKLFFYQDVDASMARFAAIQKLSLLGAVDGDENYRFHPERPITVGELSRLLVKGLGLPLSITGAHFRDAPRGHEAFKYIETLYDASTSSGQPFLPFEVRQYLTYASYKDSLAFVYPDAPVTPEVFRKMTEGALRRAGKSLKGQKFEFESKTTVRREEACGMIDLLR</sequence>
<keyword evidence="1" id="KW-0004">4Fe-4S</keyword>
<keyword evidence="6" id="KW-0732">Signal</keyword>
<dbReference type="GO" id="GO:0051539">
    <property type="term" value="F:4 iron, 4 sulfur cluster binding"/>
    <property type="evidence" value="ECO:0007669"/>
    <property type="project" value="UniProtKB-KW"/>
</dbReference>
<dbReference type="Pfam" id="PF12831">
    <property type="entry name" value="FAD_oxidored"/>
    <property type="match status" value="1"/>
</dbReference>
<evidence type="ECO:0000256" key="1">
    <source>
        <dbReference type="ARBA" id="ARBA00022485"/>
    </source>
</evidence>
<keyword evidence="5" id="KW-0411">Iron-sulfur</keyword>
<accession>A0A7S7NKS6</accession>
<evidence type="ECO:0000256" key="2">
    <source>
        <dbReference type="ARBA" id="ARBA00022723"/>
    </source>
</evidence>